<reference evidence="3 4" key="1">
    <citation type="submission" date="2018-01" db="EMBL/GenBank/DDBJ databases">
        <title>Denitrification phenotypes of diverse strains of Pseudomonas stutzeri.</title>
        <authorList>
            <person name="Milligan D.A."/>
            <person name="Bergaust L."/>
            <person name="Bakken L.R."/>
            <person name="Frostegard A."/>
        </authorList>
    </citation>
    <scope>NUCLEOTIDE SEQUENCE [LARGE SCALE GENOMIC DNA]</scope>
    <source>
        <strain evidence="3 4">KC</strain>
    </source>
</reference>
<organism evidence="3 4">
    <name type="scientific">Stutzerimonas stutzeri</name>
    <name type="common">Pseudomonas stutzeri</name>
    <dbReference type="NCBI Taxonomy" id="316"/>
    <lineage>
        <taxon>Bacteria</taxon>
        <taxon>Pseudomonadati</taxon>
        <taxon>Pseudomonadota</taxon>
        <taxon>Gammaproteobacteria</taxon>
        <taxon>Pseudomonadales</taxon>
        <taxon>Pseudomonadaceae</taxon>
        <taxon>Stutzerimonas</taxon>
    </lineage>
</organism>
<name>A0A2N8RXS3_STUST</name>
<dbReference type="AlphaFoldDB" id="A0A2N8RXS3"/>
<comment type="caution">
    <text evidence="3">The sequence shown here is derived from an EMBL/GenBank/DDBJ whole genome shotgun (WGS) entry which is preliminary data.</text>
</comment>
<dbReference type="OrthoDB" id="6193602at2"/>
<dbReference type="RefSeq" id="WP_102826171.1">
    <property type="nucleotide sequence ID" value="NZ_CP139348.1"/>
</dbReference>
<sequence>MRRVPAFVLLLSAILGGAASDIAAAQETEAPQAPPADEPAAQRPAPQTRSEALAAGLQRQLEAAAQLQLGDDDKFLALWQPANVAEARGVLVIVPSEGETADWPRAIGPLRRGLAEHGWHTLSLSPVDPTLSPGPRAPAAPAAAETPDTQAAPASTDADQPVEPESAGYLPEQTAAVDSDEPAQAEQDTAQASHAERMQARIDAAIEHARTLQAPMIVLIGHGTGAYWASQYLVQLQPKDVGQLAVIDPRTPSQPEQALETYLAARSVGVGDFYTGTRPAEVEQALQRRNAARRAGHADYRQVALADLTGDRHTEQERLVRRVRGWLDRKPARR</sequence>
<feature type="region of interest" description="Disordered" evidence="1">
    <location>
        <begin position="27"/>
        <end position="51"/>
    </location>
</feature>
<dbReference type="Gene3D" id="3.40.50.1820">
    <property type="entry name" value="alpha/beta hydrolase"/>
    <property type="match status" value="1"/>
</dbReference>
<evidence type="ECO:0000256" key="2">
    <source>
        <dbReference type="SAM" id="SignalP"/>
    </source>
</evidence>
<evidence type="ECO:0000256" key="1">
    <source>
        <dbReference type="SAM" id="MobiDB-lite"/>
    </source>
</evidence>
<dbReference type="Pfam" id="PF12048">
    <property type="entry name" value="DUF3530"/>
    <property type="match status" value="1"/>
</dbReference>
<keyword evidence="2" id="KW-0732">Signal</keyword>
<dbReference type="SUPFAM" id="SSF53474">
    <property type="entry name" value="alpha/beta-Hydrolases"/>
    <property type="match status" value="1"/>
</dbReference>
<feature type="signal peptide" evidence="2">
    <location>
        <begin position="1"/>
        <end position="25"/>
    </location>
</feature>
<evidence type="ECO:0000313" key="4">
    <source>
        <dbReference type="Proteomes" id="UP000235925"/>
    </source>
</evidence>
<gene>
    <name evidence="3" type="ORF">CXK92_16785</name>
</gene>
<feature type="compositionally biased region" description="Low complexity" evidence="1">
    <location>
        <begin position="38"/>
        <end position="51"/>
    </location>
</feature>
<protein>
    <submittedName>
        <fullName evidence="3">DUF3530 domain-containing protein</fullName>
    </submittedName>
</protein>
<dbReference type="EMBL" id="POUN01000005">
    <property type="protein sequence ID" value="PNF79178.1"/>
    <property type="molecule type" value="Genomic_DNA"/>
</dbReference>
<dbReference type="Proteomes" id="UP000235925">
    <property type="component" value="Unassembled WGS sequence"/>
</dbReference>
<evidence type="ECO:0000313" key="3">
    <source>
        <dbReference type="EMBL" id="PNF79178.1"/>
    </source>
</evidence>
<accession>A0A2N8RXS3</accession>
<dbReference type="InterPro" id="IPR022529">
    <property type="entry name" value="DUF3530"/>
</dbReference>
<feature type="region of interest" description="Disordered" evidence="1">
    <location>
        <begin position="125"/>
        <end position="197"/>
    </location>
</feature>
<feature type="chain" id="PRO_5014621093" evidence="2">
    <location>
        <begin position="26"/>
        <end position="334"/>
    </location>
</feature>
<dbReference type="InterPro" id="IPR029058">
    <property type="entry name" value="AB_hydrolase_fold"/>
</dbReference>
<proteinExistence type="predicted"/>
<feature type="compositionally biased region" description="Low complexity" evidence="1">
    <location>
        <begin position="133"/>
        <end position="154"/>
    </location>
</feature>